<feature type="non-terminal residue" evidence="1">
    <location>
        <position position="1"/>
    </location>
</feature>
<dbReference type="Proteomes" id="UP000800200">
    <property type="component" value="Unassembled WGS sequence"/>
</dbReference>
<proteinExistence type="predicted"/>
<name>A0A6A6EFW3_9PEZI</name>
<evidence type="ECO:0000313" key="2">
    <source>
        <dbReference type="Proteomes" id="UP000800200"/>
    </source>
</evidence>
<dbReference type="AlphaFoldDB" id="A0A6A6EFW3"/>
<reference evidence="1" key="1">
    <citation type="journal article" date="2020" name="Stud. Mycol.">
        <title>101 Dothideomycetes genomes: a test case for predicting lifestyles and emergence of pathogens.</title>
        <authorList>
            <person name="Haridas S."/>
            <person name="Albert R."/>
            <person name="Binder M."/>
            <person name="Bloem J."/>
            <person name="Labutti K."/>
            <person name="Salamov A."/>
            <person name="Andreopoulos B."/>
            <person name="Baker S."/>
            <person name="Barry K."/>
            <person name="Bills G."/>
            <person name="Bluhm B."/>
            <person name="Cannon C."/>
            <person name="Castanera R."/>
            <person name="Culley D."/>
            <person name="Daum C."/>
            <person name="Ezra D."/>
            <person name="Gonzalez J."/>
            <person name="Henrissat B."/>
            <person name="Kuo A."/>
            <person name="Liang C."/>
            <person name="Lipzen A."/>
            <person name="Lutzoni F."/>
            <person name="Magnuson J."/>
            <person name="Mondo S."/>
            <person name="Nolan M."/>
            <person name="Ohm R."/>
            <person name="Pangilinan J."/>
            <person name="Park H.-J."/>
            <person name="Ramirez L."/>
            <person name="Alfaro M."/>
            <person name="Sun H."/>
            <person name="Tritt A."/>
            <person name="Yoshinaga Y."/>
            <person name="Zwiers L.-H."/>
            <person name="Turgeon B."/>
            <person name="Goodwin S."/>
            <person name="Spatafora J."/>
            <person name="Crous P."/>
            <person name="Grigoriev I."/>
        </authorList>
    </citation>
    <scope>NUCLEOTIDE SEQUENCE</scope>
    <source>
        <strain evidence="1">CBS 207.26</strain>
    </source>
</reference>
<gene>
    <name evidence="1" type="ORF">K469DRAFT_562437</name>
</gene>
<organism evidence="1 2">
    <name type="scientific">Zopfia rhizophila CBS 207.26</name>
    <dbReference type="NCBI Taxonomy" id="1314779"/>
    <lineage>
        <taxon>Eukaryota</taxon>
        <taxon>Fungi</taxon>
        <taxon>Dikarya</taxon>
        <taxon>Ascomycota</taxon>
        <taxon>Pezizomycotina</taxon>
        <taxon>Dothideomycetes</taxon>
        <taxon>Dothideomycetes incertae sedis</taxon>
        <taxon>Zopfiaceae</taxon>
        <taxon>Zopfia</taxon>
    </lineage>
</organism>
<dbReference type="OrthoDB" id="3659633at2759"/>
<dbReference type="EMBL" id="ML994620">
    <property type="protein sequence ID" value="KAF2189965.1"/>
    <property type="molecule type" value="Genomic_DNA"/>
</dbReference>
<accession>A0A6A6EFW3</accession>
<keyword evidence="2" id="KW-1185">Reference proteome</keyword>
<protein>
    <submittedName>
        <fullName evidence="1">Uncharacterized protein</fullName>
    </submittedName>
</protein>
<evidence type="ECO:0000313" key="1">
    <source>
        <dbReference type="EMBL" id="KAF2189965.1"/>
    </source>
</evidence>
<sequence length="128" mass="13638">IYFCSERNWRWCKSLVTSPLNCISTDDMSQVFSVAIDLGLCCRFYSDEKCSVGLNSNSWGGDGAWYPGNSEVNDQFRTSVGSYQCLMGSTTCPSAAPAAQASQSLTVSSGVLSSSTPSSSSMPSHICS</sequence>